<dbReference type="InterPro" id="IPR036388">
    <property type="entry name" value="WH-like_DNA-bd_sf"/>
</dbReference>
<proteinExistence type="inferred from homology"/>
<dbReference type="Gene3D" id="1.10.10.10">
    <property type="entry name" value="Winged helix-like DNA-binding domain superfamily/Winged helix DNA-binding domain"/>
    <property type="match status" value="1"/>
</dbReference>
<keyword evidence="4" id="KW-0804">Transcription</keyword>
<protein>
    <submittedName>
        <fullName evidence="7">RNA polymerase sigma factor</fullName>
    </submittedName>
</protein>
<dbReference type="EMBL" id="SJPR01000013">
    <property type="protein sequence ID" value="TWT92022.1"/>
    <property type="molecule type" value="Genomic_DNA"/>
</dbReference>
<accession>A0A5C5ZWM8</accession>
<evidence type="ECO:0000256" key="3">
    <source>
        <dbReference type="ARBA" id="ARBA00023082"/>
    </source>
</evidence>
<dbReference type="InterPro" id="IPR013325">
    <property type="entry name" value="RNA_pol_sigma_r2"/>
</dbReference>
<keyword evidence="2" id="KW-0805">Transcription regulation</keyword>
<evidence type="ECO:0000313" key="8">
    <source>
        <dbReference type="Proteomes" id="UP000317421"/>
    </source>
</evidence>
<dbReference type="InterPro" id="IPR013249">
    <property type="entry name" value="RNA_pol_sigma70_r4_t2"/>
</dbReference>
<dbReference type="AlphaFoldDB" id="A0A5C5ZWM8"/>
<dbReference type="Gene3D" id="1.10.1740.10">
    <property type="match status" value="1"/>
</dbReference>
<sequence>MATVGNHIDAADILQRANLVLWRNATSFRPGADFMPWAVTIAKYEILSYYRDRGRDRHVFSEDVASLMLQTVQEECADPTERQLALRTCLAELPEKSRRLIRLRYESEKTMLQIAETLRRSENAVKCAFVRVRKLLEACVKQRLAAESVSASP</sequence>
<feature type="domain" description="RNA polymerase sigma factor 70 region 4 type 2" evidence="6">
    <location>
        <begin position="84"/>
        <end position="136"/>
    </location>
</feature>
<comment type="similarity">
    <text evidence="1">Belongs to the sigma-70 factor family. ECF subfamily.</text>
</comment>
<evidence type="ECO:0000256" key="1">
    <source>
        <dbReference type="ARBA" id="ARBA00010641"/>
    </source>
</evidence>
<dbReference type="GO" id="GO:0006352">
    <property type="term" value="P:DNA-templated transcription initiation"/>
    <property type="evidence" value="ECO:0007669"/>
    <property type="project" value="InterPro"/>
</dbReference>
<dbReference type="InterPro" id="IPR014284">
    <property type="entry name" value="RNA_pol_sigma-70_dom"/>
</dbReference>
<keyword evidence="3" id="KW-0731">Sigma factor</keyword>
<dbReference type="InterPro" id="IPR013324">
    <property type="entry name" value="RNA_pol_sigma_r3/r4-like"/>
</dbReference>
<gene>
    <name evidence="7" type="ORF">Pla108_41650</name>
</gene>
<dbReference type="Pfam" id="PF04542">
    <property type="entry name" value="Sigma70_r2"/>
    <property type="match status" value="1"/>
</dbReference>
<reference evidence="7 8" key="1">
    <citation type="submission" date="2019-02" db="EMBL/GenBank/DDBJ databases">
        <title>Deep-cultivation of Planctomycetes and their phenomic and genomic characterization uncovers novel biology.</title>
        <authorList>
            <person name="Wiegand S."/>
            <person name="Jogler M."/>
            <person name="Boedeker C."/>
            <person name="Pinto D."/>
            <person name="Vollmers J."/>
            <person name="Rivas-Marin E."/>
            <person name="Kohn T."/>
            <person name="Peeters S.H."/>
            <person name="Heuer A."/>
            <person name="Rast P."/>
            <person name="Oberbeckmann S."/>
            <person name="Bunk B."/>
            <person name="Jeske O."/>
            <person name="Meyerdierks A."/>
            <person name="Storesund J.E."/>
            <person name="Kallscheuer N."/>
            <person name="Luecker S."/>
            <person name="Lage O.M."/>
            <person name="Pohl T."/>
            <person name="Merkel B.J."/>
            <person name="Hornburger P."/>
            <person name="Mueller R.-W."/>
            <person name="Bruemmer F."/>
            <person name="Labrenz M."/>
            <person name="Spormann A.M."/>
            <person name="Op Den Camp H."/>
            <person name="Overmann J."/>
            <person name="Amann R."/>
            <person name="Jetten M.S.M."/>
            <person name="Mascher T."/>
            <person name="Medema M.H."/>
            <person name="Devos D.P."/>
            <person name="Kaster A.-K."/>
            <person name="Ovreas L."/>
            <person name="Rohde M."/>
            <person name="Galperin M.Y."/>
            <person name="Jogler C."/>
        </authorList>
    </citation>
    <scope>NUCLEOTIDE SEQUENCE [LARGE SCALE GENOMIC DNA]</scope>
    <source>
        <strain evidence="7 8">Pla108</strain>
    </source>
</reference>
<keyword evidence="8" id="KW-1185">Reference proteome</keyword>
<dbReference type="SUPFAM" id="SSF88946">
    <property type="entry name" value="Sigma2 domain of RNA polymerase sigma factors"/>
    <property type="match status" value="1"/>
</dbReference>
<evidence type="ECO:0000256" key="4">
    <source>
        <dbReference type="ARBA" id="ARBA00023163"/>
    </source>
</evidence>
<name>A0A5C5ZWM8_9BACT</name>
<dbReference type="SUPFAM" id="SSF88659">
    <property type="entry name" value="Sigma3 and sigma4 domains of RNA polymerase sigma factors"/>
    <property type="match status" value="1"/>
</dbReference>
<feature type="domain" description="RNA polymerase sigma-70 region 2" evidence="5">
    <location>
        <begin position="4"/>
        <end position="55"/>
    </location>
</feature>
<dbReference type="PANTHER" id="PTHR43133">
    <property type="entry name" value="RNA POLYMERASE ECF-TYPE SIGMA FACTO"/>
    <property type="match status" value="1"/>
</dbReference>
<evidence type="ECO:0000256" key="2">
    <source>
        <dbReference type="ARBA" id="ARBA00023015"/>
    </source>
</evidence>
<comment type="caution">
    <text evidence="7">The sequence shown here is derived from an EMBL/GenBank/DDBJ whole genome shotgun (WGS) entry which is preliminary data.</text>
</comment>
<dbReference type="Pfam" id="PF08281">
    <property type="entry name" value="Sigma70_r4_2"/>
    <property type="match status" value="1"/>
</dbReference>
<organism evidence="7 8">
    <name type="scientific">Botrimarina colliarenosi</name>
    <dbReference type="NCBI Taxonomy" id="2528001"/>
    <lineage>
        <taxon>Bacteria</taxon>
        <taxon>Pseudomonadati</taxon>
        <taxon>Planctomycetota</taxon>
        <taxon>Planctomycetia</taxon>
        <taxon>Pirellulales</taxon>
        <taxon>Lacipirellulaceae</taxon>
        <taxon>Botrimarina</taxon>
    </lineage>
</organism>
<dbReference type="InterPro" id="IPR039425">
    <property type="entry name" value="RNA_pol_sigma-70-like"/>
</dbReference>
<evidence type="ECO:0000259" key="5">
    <source>
        <dbReference type="Pfam" id="PF04542"/>
    </source>
</evidence>
<dbReference type="GO" id="GO:0016987">
    <property type="term" value="F:sigma factor activity"/>
    <property type="evidence" value="ECO:0007669"/>
    <property type="project" value="UniProtKB-KW"/>
</dbReference>
<evidence type="ECO:0000313" key="7">
    <source>
        <dbReference type="EMBL" id="TWT92022.1"/>
    </source>
</evidence>
<dbReference type="NCBIfam" id="TIGR02937">
    <property type="entry name" value="sigma70-ECF"/>
    <property type="match status" value="1"/>
</dbReference>
<dbReference type="Proteomes" id="UP000317421">
    <property type="component" value="Unassembled WGS sequence"/>
</dbReference>
<dbReference type="GO" id="GO:0003677">
    <property type="term" value="F:DNA binding"/>
    <property type="evidence" value="ECO:0007669"/>
    <property type="project" value="InterPro"/>
</dbReference>
<dbReference type="InterPro" id="IPR007627">
    <property type="entry name" value="RNA_pol_sigma70_r2"/>
</dbReference>
<dbReference type="PANTHER" id="PTHR43133:SF51">
    <property type="entry name" value="RNA POLYMERASE SIGMA FACTOR"/>
    <property type="match status" value="1"/>
</dbReference>
<evidence type="ECO:0000259" key="6">
    <source>
        <dbReference type="Pfam" id="PF08281"/>
    </source>
</evidence>